<keyword evidence="2" id="KW-1185">Reference proteome</keyword>
<reference evidence="1" key="1">
    <citation type="journal article" date="2022" name="bioRxiv">
        <title>Sequencing and chromosome-scale assembly of the giantPleurodeles waltlgenome.</title>
        <authorList>
            <person name="Brown T."/>
            <person name="Elewa A."/>
            <person name="Iarovenko S."/>
            <person name="Subramanian E."/>
            <person name="Araus A.J."/>
            <person name="Petzold A."/>
            <person name="Susuki M."/>
            <person name="Suzuki K.-i.T."/>
            <person name="Hayashi T."/>
            <person name="Toyoda A."/>
            <person name="Oliveira C."/>
            <person name="Osipova E."/>
            <person name="Leigh N.D."/>
            <person name="Simon A."/>
            <person name="Yun M.H."/>
        </authorList>
    </citation>
    <scope>NUCLEOTIDE SEQUENCE</scope>
    <source>
        <strain evidence="1">20211129_DDA</strain>
        <tissue evidence="1">Liver</tissue>
    </source>
</reference>
<dbReference type="Proteomes" id="UP001066276">
    <property type="component" value="Chromosome 9"/>
</dbReference>
<protein>
    <submittedName>
        <fullName evidence="1">Uncharacterized protein</fullName>
    </submittedName>
</protein>
<organism evidence="1 2">
    <name type="scientific">Pleurodeles waltl</name>
    <name type="common">Iberian ribbed newt</name>
    <dbReference type="NCBI Taxonomy" id="8319"/>
    <lineage>
        <taxon>Eukaryota</taxon>
        <taxon>Metazoa</taxon>
        <taxon>Chordata</taxon>
        <taxon>Craniata</taxon>
        <taxon>Vertebrata</taxon>
        <taxon>Euteleostomi</taxon>
        <taxon>Amphibia</taxon>
        <taxon>Batrachia</taxon>
        <taxon>Caudata</taxon>
        <taxon>Salamandroidea</taxon>
        <taxon>Salamandridae</taxon>
        <taxon>Pleurodelinae</taxon>
        <taxon>Pleurodeles</taxon>
    </lineage>
</organism>
<sequence length="101" mass="10885">MPAPLSAHALALMARAMHSVIFHLQSGTRASVGVFLLHDEAFATQNTLQAMRREISTGRDEARGGPTVLSPRWSLACTSRGPLPRRVDGGIRGSYSEVLES</sequence>
<dbReference type="EMBL" id="JANPWB010000013">
    <property type="protein sequence ID" value="KAJ1111182.1"/>
    <property type="molecule type" value="Genomic_DNA"/>
</dbReference>
<evidence type="ECO:0000313" key="2">
    <source>
        <dbReference type="Proteomes" id="UP001066276"/>
    </source>
</evidence>
<comment type="caution">
    <text evidence="1">The sequence shown here is derived from an EMBL/GenBank/DDBJ whole genome shotgun (WGS) entry which is preliminary data.</text>
</comment>
<gene>
    <name evidence="1" type="ORF">NDU88_008518</name>
</gene>
<dbReference type="AlphaFoldDB" id="A0AAV7N9D6"/>
<accession>A0AAV7N9D6</accession>
<evidence type="ECO:0000313" key="1">
    <source>
        <dbReference type="EMBL" id="KAJ1111182.1"/>
    </source>
</evidence>
<proteinExistence type="predicted"/>
<name>A0AAV7N9D6_PLEWA</name>